<sequence length="158" mass="17867">MQKIWGFGMAIALTGLIAGCQSTPRHTVRTVQTTKSTVNAVSRYSAADFMGRWVSPRPATSVYLNTHHQLVMFRRNQHTIREHFTIKLVNNRATLTVNNHHAIKLDLDDANNMTIHQNNLTTKLTKDPNWSAQRSEIPTNRTVALKKSSLTPAFKPSY</sequence>
<dbReference type="EMBL" id="JQCL01000008">
    <property type="protein sequence ID" value="KRO14706.1"/>
    <property type="molecule type" value="Genomic_DNA"/>
</dbReference>
<proteinExistence type="predicted"/>
<dbReference type="PROSITE" id="PS51257">
    <property type="entry name" value="PROKAR_LIPOPROTEIN"/>
    <property type="match status" value="1"/>
</dbReference>
<evidence type="ECO:0008006" key="3">
    <source>
        <dbReference type="Google" id="ProtNLM"/>
    </source>
</evidence>
<organism evidence="1 2">
    <name type="scientific">Lactiplantibacillus xiangfangensis</name>
    <dbReference type="NCBI Taxonomy" id="942150"/>
    <lineage>
        <taxon>Bacteria</taxon>
        <taxon>Bacillati</taxon>
        <taxon>Bacillota</taxon>
        <taxon>Bacilli</taxon>
        <taxon>Lactobacillales</taxon>
        <taxon>Lactobacillaceae</taxon>
        <taxon>Lactiplantibacillus</taxon>
    </lineage>
</organism>
<keyword evidence="2" id="KW-1185">Reference proteome</keyword>
<dbReference type="OrthoDB" id="2291860at2"/>
<dbReference type="PATRIC" id="fig|942150.3.peg.902"/>
<gene>
    <name evidence="1" type="ORF">IV64_GL000879</name>
</gene>
<protein>
    <recommendedName>
        <fullName evidence="3">Lipoprotein</fullName>
    </recommendedName>
</protein>
<accession>A0A0R2MQZ1</accession>
<reference evidence="1 2" key="1">
    <citation type="journal article" date="2015" name="Genome Announc.">
        <title>Expanding the biotechnology potential of lactobacilli through comparative genomics of 213 strains and associated genera.</title>
        <authorList>
            <person name="Sun Z."/>
            <person name="Harris H.M."/>
            <person name="McCann A."/>
            <person name="Guo C."/>
            <person name="Argimon S."/>
            <person name="Zhang W."/>
            <person name="Yang X."/>
            <person name="Jeffery I.B."/>
            <person name="Cooney J.C."/>
            <person name="Kagawa T.F."/>
            <person name="Liu W."/>
            <person name="Song Y."/>
            <person name="Salvetti E."/>
            <person name="Wrobel A."/>
            <person name="Rasinkangas P."/>
            <person name="Parkhill J."/>
            <person name="Rea M.C."/>
            <person name="O'Sullivan O."/>
            <person name="Ritari J."/>
            <person name="Douillard F.P."/>
            <person name="Paul Ross R."/>
            <person name="Yang R."/>
            <person name="Briner A.E."/>
            <person name="Felis G.E."/>
            <person name="de Vos W.M."/>
            <person name="Barrangou R."/>
            <person name="Klaenhammer T.R."/>
            <person name="Caufield P.W."/>
            <person name="Cui Y."/>
            <person name="Zhang H."/>
            <person name="O'Toole P.W."/>
        </authorList>
    </citation>
    <scope>NUCLEOTIDE SEQUENCE [LARGE SCALE GENOMIC DNA]</scope>
    <source>
        <strain evidence="1 2">LMG 26013</strain>
    </source>
</reference>
<dbReference type="AlphaFoldDB" id="A0A0R2MQZ1"/>
<dbReference type="Proteomes" id="UP000051783">
    <property type="component" value="Unassembled WGS sequence"/>
</dbReference>
<comment type="caution">
    <text evidence="1">The sequence shown here is derived from an EMBL/GenBank/DDBJ whole genome shotgun (WGS) entry which is preliminary data.</text>
</comment>
<evidence type="ECO:0000313" key="2">
    <source>
        <dbReference type="Proteomes" id="UP000051783"/>
    </source>
</evidence>
<evidence type="ECO:0000313" key="1">
    <source>
        <dbReference type="EMBL" id="KRO14706.1"/>
    </source>
</evidence>
<dbReference type="RefSeq" id="WP_157060960.1">
    <property type="nucleotide sequence ID" value="NZ_JQCL01000008.1"/>
</dbReference>
<name>A0A0R2MQZ1_9LACO</name>